<dbReference type="PANTHER" id="PTHR18911:SF5">
    <property type="entry name" value="COILED-COIL DOMAIN-CONTAINING PROTEIN 186"/>
    <property type="match status" value="1"/>
</dbReference>
<feature type="coiled-coil region" evidence="1">
    <location>
        <begin position="383"/>
        <end position="428"/>
    </location>
</feature>
<evidence type="ECO:0000313" key="3">
    <source>
        <dbReference type="EMBL" id="CAF3946394.1"/>
    </source>
</evidence>
<name>A0A819KJD3_9BILA</name>
<reference evidence="3" key="1">
    <citation type="submission" date="2021-02" db="EMBL/GenBank/DDBJ databases">
        <authorList>
            <person name="Nowell W R."/>
        </authorList>
    </citation>
    <scope>NUCLEOTIDE SEQUENCE</scope>
</reference>
<evidence type="ECO:0000313" key="4">
    <source>
        <dbReference type="Proteomes" id="UP000663842"/>
    </source>
</evidence>
<dbReference type="PANTHER" id="PTHR18911">
    <property type="entry name" value="CTCL TUMOR ANTIGEN HD-CL-01"/>
    <property type="match status" value="1"/>
</dbReference>
<feature type="region of interest" description="Disordered" evidence="2">
    <location>
        <begin position="1"/>
        <end position="45"/>
    </location>
</feature>
<dbReference type="GO" id="GO:0000931">
    <property type="term" value="C:gamma-tubulin ring complex"/>
    <property type="evidence" value="ECO:0007669"/>
    <property type="project" value="InterPro"/>
</dbReference>
<gene>
    <name evidence="3" type="ORF">UXM345_LOCUS13075</name>
</gene>
<proteinExistence type="predicted"/>
<feature type="region of interest" description="Disordered" evidence="2">
    <location>
        <begin position="492"/>
        <end position="549"/>
    </location>
</feature>
<comment type="caution">
    <text evidence="3">The sequence shown here is derived from an EMBL/GenBank/DDBJ whole genome shotgun (WGS) entry which is preliminary data.</text>
</comment>
<sequence>MDTAETSIDIATEEQSIEVKTDNSAENESTNDTSNLDKTEPVPIDVPVNPEKIEIARLSSIITKQTNEISDLNARLAACQQHYETLLNRQKEENSREKQSTVMRYAQAEKAKLDSDKRCEVLATKNNDLLKEKDNLQVKLSEFKLMNTKLQNAYEHKLSELAALKKELEKTKEINQSIDASLKSTLNHLKGESSHLKEQRESNERLRRDLNEQHELNEQLKLQCKQLTEAAQAIPTDDEHAQAFDTLHNEHNALKGKLTNIQDENKLLREKLKSSDEDRLALENVIENFRQTTMREKETTKKLYDDLLAAREQDSVEMSRLKQIEFLYNQTLADNADLRQLLEKEHQLLELTQKLTEKNSILQSDYEQLQLLHKGTSTDFECIQKINEEQKSQIAKLENIEKSLRDQLKELDEKYQTVNKLYEQTVKQYDDSLSEIQTLKKKHQANTKDLIKQLQQLQKPKSTNNILHKQNSFRQEHKSALKVEDVTRRFSIRQTKHIANKENSNDNSSSRGSPTGSFSSLNEITSLTIPGSDHIPRHTPAHQEQQQQQLLPDEEQEVIVNIVDIDRQKLIDKLLKQQKLLVRRNEKIEFLNDHIQLLTQDLQNKRKIIQTYAMNEDSFMYTSTESDSIRQQLANKNRNNSSSLMATLYNRATTTVNHTTNKLFEQSSPMTLETALDVMGKLQSVLEDTLLKNITLKENVDTLNKKMPIVKSASTISESTTNEAREALDCLHELSQLLNTGLDKKTLTACVRLLEAGVHPDALAQIVQVLRSETRPTKL</sequence>
<dbReference type="Proteomes" id="UP000663842">
    <property type="component" value="Unassembled WGS sequence"/>
</dbReference>
<dbReference type="InterPro" id="IPR022214">
    <property type="entry name" value="MZT1"/>
</dbReference>
<feature type="coiled-coil region" evidence="1">
    <location>
        <begin position="119"/>
        <end position="278"/>
    </location>
</feature>
<evidence type="ECO:0000256" key="2">
    <source>
        <dbReference type="SAM" id="MobiDB-lite"/>
    </source>
</evidence>
<organism evidence="3 4">
    <name type="scientific">Rotaria magnacalcarata</name>
    <dbReference type="NCBI Taxonomy" id="392030"/>
    <lineage>
        <taxon>Eukaryota</taxon>
        <taxon>Metazoa</taxon>
        <taxon>Spiralia</taxon>
        <taxon>Gnathifera</taxon>
        <taxon>Rotifera</taxon>
        <taxon>Eurotatoria</taxon>
        <taxon>Bdelloidea</taxon>
        <taxon>Philodinida</taxon>
        <taxon>Philodinidae</taxon>
        <taxon>Rotaria</taxon>
    </lineage>
</organism>
<dbReference type="GO" id="GO:0099518">
    <property type="term" value="P:vesicle cytoskeletal trafficking"/>
    <property type="evidence" value="ECO:0007669"/>
    <property type="project" value="TreeGrafter"/>
</dbReference>
<dbReference type="InterPro" id="IPR038830">
    <property type="entry name" value="CCDC186"/>
</dbReference>
<feature type="coiled-coil region" evidence="1">
    <location>
        <begin position="62"/>
        <end position="89"/>
    </location>
</feature>
<dbReference type="AlphaFoldDB" id="A0A819KJD3"/>
<evidence type="ECO:0000256" key="1">
    <source>
        <dbReference type="SAM" id="Coils"/>
    </source>
</evidence>
<accession>A0A819KJD3</accession>
<keyword evidence="1" id="KW-0175">Coiled coil</keyword>
<dbReference type="GO" id="GO:0033566">
    <property type="term" value="P:gamma-tubulin complex localization"/>
    <property type="evidence" value="ECO:0007669"/>
    <property type="project" value="InterPro"/>
</dbReference>
<dbReference type="Pfam" id="PF12554">
    <property type="entry name" value="MOZART1"/>
    <property type="match status" value="1"/>
</dbReference>
<dbReference type="GO" id="GO:0005802">
    <property type="term" value="C:trans-Golgi network"/>
    <property type="evidence" value="ECO:0007669"/>
    <property type="project" value="TreeGrafter"/>
</dbReference>
<protein>
    <submittedName>
        <fullName evidence="3">Uncharacterized protein</fullName>
    </submittedName>
</protein>
<dbReference type="EMBL" id="CAJOBF010001395">
    <property type="protein sequence ID" value="CAF3946394.1"/>
    <property type="molecule type" value="Genomic_DNA"/>
</dbReference>
<feature type="compositionally biased region" description="Low complexity" evidence="2">
    <location>
        <begin position="508"/>
        <end position="520"/>
    </location>
</feature>
<feature type="compositionally biased region" description="Polar residues" evidence="2">
    <location>
        <begin position="24"/>
        <end position="34"/>
    </location>
</feature>
<dbReference type="GO" id="GO:0031267">
    <property type="term" value="F:small GTPase binding"/>
    <property type="evidence" value="ECO:0007669"/>
    <property type="project" value="TreeGrafter"/>
</dbReference>